<accession>A0A1H4RG69</accession>
<sequence length="174" mass="18935">MVLRCSSFRVIVTARAAKGAERAALGIHRSAERMAETGVNKVSARPQSTTELRVEAARDQLPIIRAVARTLAHRRGFLLTEIADITRAVDEVGAALIDAATLGSPLRCSFEVSGSAFLLTTAVTSHRGLPRYPGARWRSLEALTDRVLTTDLLGESSGEREVVVAFIKQRRGRR</sequence>
<keyword evidence="1" id="KW-0808">Transferase</keyword>
<protein>
    <submittedName>
        <fullName evidence="1">Serine/threonine-protein kinase RsbW</fullName>
    </submittedName>
</protein>
<evidence type="ECO:0000313" key="2">
    <source>
        <dbReference type="Proteomes" id="UP000183561"/>
    </source>
</evidence>
<dbReference type="GO" id="GO:0016301">
    <property type="term" value="F:kinase activity"/>
    <property type="evidence" value="ECO:0007669"/>
    <property type="project" value="UniProtKB-KW"/>
</dbReference>
<evidence type="ECO:0000313" key="1">
    <source>
        <dbReference type="EMBL" id="SEC30671.1"/>
    </source>
</evidence>
<reference evidence="2" key="1">
    <citation type="submission" date="2016-10" db="EMBL/GenBank/DDBJ databases">
        <authorList>
            <person name="Varghese N."/>
            <person name="Submissions S."/>
        </authorList>
    </citation>
    <scope>NUCLEOTIDE SEQUENCE [LARGE SCALE GENOMIC DNA]</scope>
    <source>
        <strain evidence="2">DSM 44498</strain>
    </source>
</reference>
<organism evidence="1 2">
    <name type="scientific">Rhodococcus koreensis</name>
    <dbReference type="NCBI Taxonomy" id="99653"/>
    <lineage>
        <taxon>Bacteria</taxon>
        <taxon>Bacillati</taxon>
        <taxon>Actinomycetota</taxon>
        <taxon>Actinomycetes</taxon>
        <taxon>Mycobacteriales</taxon>
        <taxon>Nocardiaceae</taxon>
        <taxon>Rhodococcus</taxon>
    </lineage>
</organism>
<name>A0A1H4RG69_9NOCA</name>
<proteinExistence type="predicted"/>
<dbReference type="Proteomes" id="UP000183561">
    <property type="component" value="Unassembled WGS sequence"/>
</dbReference>
<dbReference type="EMBL" id="FNSV01000005">
    <property type="protein sequence ID" value="SEC30671.1"/>
    <property type="molecule type" value="Genomic_DNA"/>
</dbReference>
<keyword evidence="1" id="KW-0418">Kinase</keyword>
<dbReference type="AlphaFoldDB" id="A0A1H4RG69"/>
<gene>
    <name evidence="1" type="ORF">SAMN04490239_3613</name>
</gene>
<keyword evidence="2" id="KW-1185">Reference proteome</keyword>